<feature type="transmembrane region" description="Helical" evidence="10">
    <location>
        <begin position="373"/>
        <end position="395"/>
    </location>
</feature>
<feature type="transmembrane region" description="Helical" evidence="10">
    <location>
        <begin position="215"/>
        <end position="235"/>
    </location>
</feature>
<dbReference type="PANTHER" id="PTHR42718:SF9">
    <property type="entry name" value="MAJOR FACILITATOR SUPERFAMILY MULTIDRUG TRANSPORTER MFSC"/>
    <property type="match status" value="1"/>
</dbReference>
<feature type="transmembrane region" description="Helical" evidence="10">
    <location>
        <begin position="475"/>
        <end position="493"/>
    </location>
</feature>
<name>A0A1T3NUQ2_9ACTN</name>
<dbReference type="InterPro" id="IPR004638">
    <property type="entry name" value="EmrB-like"/>
</dbReference>
<gene>
    <name evidence="12" type="ORF">B4N89_04970</name>
</gene>
<dbReference type="OrthoDB" id="9812221at2"/>
<evidence type="ECO:0000256" key="4">
    <source>
        <dbReference type="ARBA" id="ARBA00022475"/>
    </source>
</evidence>
<dbReference type="InterPro" id="IPR011701">
    <property type="entry name" value="MFS"/>
</dbReference>
<dbReference type="InterPro" id="IPR020846">
    <property type="entry name" value="MFS_dom"/>
</dbReference>
<keyword evidence="6 10" id="KW-1133">Transmembrane helix</keyword>
<proteinExistence type="inferred from homology"/>
<evidence type="ECO:0000256" key="6">
    <source>
        <dbReference type="ARBA" id="ARBA00022989"/>
    </source>
</evidence>
<dbReference type="Proteomes" id="UP000190037">
    <property type="component" value="Unassembled WGS sequence"/>
</dbReference>
<evidence type="ECO:0000313" key="13">
    <source>
        <dbReference type="Proteomes" id="UP000190037"/>
    </source>
</evidence>
<dbReference type="AlphaFoldDB" id="A0A1T3NUQ2"/>
<dbReference type="PRINTS" id="PR01036">
    <property type="entry name" value="TCRTETB"/>
</dbReference>
<evidence type="ECO:0000256" key="10">
    <source>
        <dbReference type="SAM" id="Phobius"/>
    </source>
</evidence>
<dbReference type="InterPro" id="IPR036259">
    <property type="entry name" value="MFS_trans_sf"/>
</dbReference>
<keyword evidence="5 10" id="KW-0812">Transmembrane</keyword>
<dbReference type="GO" id="GO:0005886">
    <property type="term" value="C:plasma membrane"/>
    <property type="evidence" value="ECO:0007669"/>
    <property type="project" value="UniProtKB-SubCell"/>
</dbReference>
<dbReference type="SUPFAM" id="SSF103473">
    <property type="entry name" value="MFS general substrate transporter"/>
    <property type="match status" value="1"/>
</dbReference>
<keyword evidence="3" id="KW-0813">Transport</keyword>
<accession>A0A1T3NUQ2</accession>
<dbReference type="Gene3D" id="1.20.1250.20">
    <property type="entry name" value="MFS general substrate transporter like domains"/>
    <property type="match status" value="1"/>
</dbReference>
<evidence type="ECO:0000259" key="11">
    <source>
        <dbReference type="PROSITE" id="PS50850"/>
    </source>
</evidence>
<feature type="transmembrane region" description="Helical" evidence="10">
    <location>
        <begin position="119"/>
        <end position="141"/>
    </location>
</feature>
<feature type="transmembrane region" description="Helical" evidence="10">
    <location>
        <begin position="241"/>
        <end position="262"/>
    </location>
</feature>
<feature type="transmembrane region" description="Helical" evidence="10">
    <location>
        <begin position="282"/>
        <end position="307"/>
    </location>
</feature>
<evidence type="ECO:0000256" key="7">
    <source>
        <dbReference type="ARBA" id="ARBA00023136"/>
    </source>
</evidence>
<evidence type="ECO:0000256" key="2">
    <source>
        <dbReference type="ARBA" id="ARBA00008537"/>
    </source>
</evidence>
<evidence type="ECO:0000256" key="3">
    <source>
        <dbReference type="ARBA" id="ARBA00022448"/>
    </source>
</evidence>
<feature type="transmembrane region" description="Helical" evidence="10">
    <location>
        <begin position="153"/>
        <end position="174"/>
    </location>
</feature>
<keyword evidence="8" id="KW-0046">Antibiotic resistance</keyword>
<feature type="region of interest" description="Disordered" evidence="9">
    <location>
        <begin position="1"/>
        <end position="20"/>
    </location>
</feature>
<feature type="transmembrane region" description="Helical" evidence="10">
    <location>
        <begin position="66"/>
        <end position="87"/>
    </location>
</feature>
<sequence>MATTTAPAANSPAAPTPTDTPSRGIAAIALVVVLGSIMSVLDVTVVNVALNHLAQDFDAPLATIQWVATGYTLALATVIPTAAWAMGRFGTKRLYMFSIATFAAGSILAGLAWSAESLIVFRVLQGLGGGLIMPVGMTILARASDPSRMGRTMAILGIPVLIGPLAGPILGGWLVDDVSWRWIFFINVPIGAIALGLAAKVFPRDTAQPTRPLDVPGLLMLSPGLALLIYGLATGGEKGDFGAAGALVPAVLGALLVIGFVARALRVEHALIDLRLFRNRAFVAAAGTMFLFVCAYFGSMMLAPLYYQLVRGESATASGMLGAPQALATALAMQVASRLSDRIAPGRIVLIGIAVGASGFLAFTTQVAADTPYWVLMACMSVTGVGVGMTLMPTTASALRTMSHEQVAVAGTTLTIIQQVSAAIGGALMSVLLAGSMRDGLPAGQGAGGLGELHTLSPDVVVAVGPALADAFQGTYWWAVTLMGLALLPALLMSRRQPTGAVGE</sequence>
<comment type="similarity">
    <text evidence="2">Belongs to the major facilitator superfamily. EmrB family.</text>
</comment>
<comment type="subcellular location">
    <subcellularLocation>
        <location evidence="1">Cell membrane</location>
        <topology evidence="1">Multi-pass membrane protein</topology>
    </subcellularLocation>
</comment>
<dbReference type="PROSITE" id="PS50850">
    <property type="entry name" value="MFS"/>
    <property type="match status" value="1"/>
</dbReference>
<dbReference type="GO" id="GO:0022857">
    <property type="term" value="F:transmembrane transporter activity"/>
    <property type="evidence" value="ECO:0007669"/>
    <property type="project" value="InterPro"/>
</dbReference>
<feature type="transmembrane region" description="Helical" evidence="10">
    <location>
        <begin position="319"/>
        <end position="336"/>
    </location>
</feature>
<dbReference type="CDD" id="cd17503">
    <property type="entry name" value="MFS_LmrB_MDR_like"/>
    <property type="match status" value="1"/>
</dbReference>
<dbReference type="Pfam" id="PF07690">
    <property type="entry name" value="MFS_1"/>
    <property type="match status" value="1"/>
</dbReference>
<dbReference type="NCBIfam" id="TIGR00711">
    <property type="entry name" value="efflux_EmrB"/>
    <property type="match status" value="1"/>
</dbReference>
<comment type="caution">
    <text evidence="12">The sequence shown here is derived from an EMBL/GenBank/DDBJ whole genome shotgun (WGS) entry which is preliminary data.</text>
</comment>
<evidence type="ECO:0000256" key="5">
    <source>
        <dbReference type="ARBA" id="ARBA00022692"/>
    </source>
</evidence>
<keyword evidence="13" id="KW-1185">Reference proteome</keyword>
<feature type="transmembrane region" description="Helical" evidence="10">
    <location>
        <begin position="25"/>
        <end position="46"/>
    </location>
</feature>
<dbReference type="GO" id="GO:0046677">
    <property type="term" value="P:response to antibiotic"/>
    <property type="evidence" value="ECO:0007669"/>
    <property type="project" value="UniProtKB-KW"/>
</dbReference>
<dbReference type="RefSeq" id="WP_078974640.1">
    <property type="nucleotide sequence ID" value="NZ_MWQN01000001.1"/>
</dbReference>
<feature type="domain" description="Major facilitator superfamily (MFS) profile" evidence="11">
    <location>
        <begin position="28"/>
        <end position="498"/>
    </location>
</feature>
<protein>
    <submittedName>
        <fullName evidence="12">MFS transporter</fullName>
    </submittedName>
</protein>
<reference evidence="12 13" key="1">
    <citation type="submission" date="2017-03" db="EMBL/GenBank/DDBJ databases">
        <title>Draft genome sequence of Streptomyces scabrisporus NF3, endophyte isolated from Amphipterygium adstringens.</title>
        <authorList>
            <person name="Vazquez M."/>
            <person name="Ceapa C.D."/>
            <person name="Rodriguez Luna D."/>
            <person name="Sanchez Esquivel S."/>
        </authorList>
    </citation>
    <scope>NUCLEOTIDE SEQUENCE [LARGE SCALE GENOMIC DNA]</scope>
    <source>
        <strain evidence="12 13">NF3</strain>
    </source>
</reference>
<evidence type="ECO:0000256" key="1">
    <source>
        <dbReference type="ARBA" id="ARBA00004651"/>
    </source>
</evidence>
<feature type="transmembrane region" description="Helical" evidence="10">
    <location>
        <begin position="407"/>
        <end position="433"/>
    </location>
</feature>
<feature type="transmembrane region" description="Helical" evidence="10">
    <location>
        <begin position="94"/>
        <end position="113"/>
    </location>
</feature>
<keyword evidence="4" id="KW-1003">Cell membrane</keyword>
<evidence type="ECO:0000256" key="8">
    <source>
        <dbReference type="ARBA" id="ARBA00023251"/>
    </source>
</evidence>
<dbReference type="PANTHER" id="PTHR42718">
    <property type="entry name" value="MAJOR FACILITATOR SUPERFAMILY MULTIDRUG TRANSPORTER MFSC"/>
    <property type="match status" value="1"/>
</dbReference>
<evidence type="ECO:0000256" key="9">
    <source>
        <dbReference type="SAM" id="MobiDB-lite"/>
    </source>
</evidence>
<dbReference type="Gene3D" id="1.20.1720.10">
    <property type="entry name" value="Multidrug resistance protein D"/>
    <property type="match status" value="1"/>
</dbReference>
<dbReference type="STRING" id="159449.B4N89_04970"/>
<feature type="transmembrane region" description="Helical" evidence="10">
    <location>
        <begin position="180"/>
        <end position="203"/>
    </location>
</feature>
<dbReference type="EMBL" id="MWQN01000001">
    <property type="protein sequence ID" value="OPC80382.1"/>
    <property type="molecule type" value="Genomic_DNA"/>
</dbReference>
<evidence type="ECO:0000313" key="12">
    <source>
        <dbReference type="EMBL" id="OPC80382.1"/>
    </source>
</evidence>
<feature type="transmembrane region" description="Helical" evidence="10">
    <location>
        <begin position="348"/>
        <end position="367"/>
    </location>
</feature>
<keyword evidence="7 10" id="KW-0472">Membrane</keyword>
<organism evidence="12 13">
    <name type="scientific">Embleya scabrispora</name>
    <dbReference type="NCBI Taxonomy" id="159449"/>
    <lineage>
        <taxon>Bacteria</taxon>
        <taxon>Bacillati</taxon>
        <taxon>Actinomycetota</taxon>
        <taxon>Actinomycetes</taxon>
        <taxon>Kitasatosporales</taxon>
        <taxon>Streptomycetaceae</taxon>
        <taxon>Embleya</taxon>
    </lineage>
</organism>